<accession>A0A2N5M8W7</accession>
<dbReference type="PROSITE" id="PS51756">
    <property type="entry name" value="LXG"/>
    <property type="match status" value="1"/>
</dbReference>
<protein>
    <recommendedName>
        <fullName evidence="2">LXG domain-containing protein</fullName>
    </recommendedName>
</protein>
<proteinExistence type="inferred from homology"/>
<dbReference type="Pfam" id="PF04740">
    <property type="entry name" value="LXG"/>
    <property type="match status" value="1"/>
</dbReference>
<evidence type="ECO:0000313" key="3">
    <source>
        <dbReference type="EMBL" id="PLT30785.1"/>
    </source>
</evidence>
<sequence>MKVLDVNSLEHGIDTIVQSIDEKRSSMKAIEKSILEMIHLDDGFKGNGASSIKSFYQDCHQPFLQKTNQLFDEYESKLTACLNSLHSIESSPAGFIRQSFLQNELTHSLAKANNCTEEITNEANEVIAGIQDIASIPNLDDSGVIQNIKLSKESIDQTVDQLEEFDYQQSASLQELISQLQMLNLYIGEMESKLSSGRLTIGNYSSLQLTGFLSRNLLVSSIKPSPAVLFGYIPLTAVNIEANSGQKVHSDSHYELSKSGAYTGLSSEDGLFANAFTYNVEGKVPANMPTLGRDIVTFNQIGGEAKGTLIDAGFKVGEFNIHQEMVRGEAKLHYGKVIGGEASAAATFIDLGVDHDYGKLHGKVGEAKVGVEVKDGHFAFGAKADLAKAEGEVKIPLPAIDWNLVIGGEAAYGSIGGEAQFGLVNEVNAGLGIGLGVKFGVEKD</sequence>
<evidence type="ECO:0000256" key="1">
    <source>
        <dbReference type="ARBA" id="ARBA00034117"/>
    </source>
</evidence>
<comment type="similarity">
    <text evidence="1">In the N-terminal section; belongs to the LXG family.</text>
</comment>
<gene>
    <name evidence="3" type="ORF">CUU66_06435</name>
</gene>
<organism evidence="3 4">
    <name type="scientific">Peribacillus deserti</name>
    <dbReference type="NCBI Taxonomy" id="673318"/>
    <lineage>
        <taxon>Bacteria</taxon>
        <taxon>Bacillati</taxon>
        <taxon>Bacillota</taxon>
        <taxon>Bacilli</taxon>
        <taxon>Bacillales</taxon>
        <taxon>Bacillaceae</taxon>
        <taxon>Peribacillus</taxon>
    </lineage>
</organism>
<evidence type="ECO:0000259" key="2">
    <source>
        <dbReference type="PROSITE" id="PS51756"/>
    </source>
</evidence>
<dbReference type="Proteomes" id="UP000234748">
    <property type="component" value="Unassembled WGS sequence"/>
</dbReference>
<feature type="domain" description="LXG" evidence="2">
    <location>
        <begin position="1"/>
        <end position="235"/>
    </location>
</feature>
<dbReference type="RefSeq" id="WP_101640851.1">
    <property type="nucleotide sequence ID" value="NZ_PGUY01000017.1"/>
</dbReference>
<dbReference type="AlphaFoldDB" id="A0A2N5M8W7"/>
<comment type="caution">
    <text evidence="3">The sequence shown here is derived from an EMBL/GenBank/DDBJ whole genome shotgun (WGS) entry which is preliminary data.</text>
</comment>
<dbReference type="InterPro" id="IPR006829">
    <property type="entry name" value="LXG_dom"/>
</dbReference>
<reference evidence="3 4" key="1">
    <citation type="submission" date="2017-11" db="EMBL/GenBank/DDBJ databases">
        <title>Comparitive Functional Genomics of Dry Heat Resistant strains isolated from the Viking Spacecraft.</title>
        <authorList>
            <person name="Seuylemezian A."/>
            <person name="Cooper K."/>
            <person name="Vaishampayan P."/>
        </authorList>
    </citation>
    <scope>NUCLEOTIDE SEQUENCE [LARGE SCALE GENOMIC DNA]</scope>
    <source>
        <strain evidence="3 4">V1-29</strain>
    </source>
</reference>
<name>A0A2N5M8W7_9BACI</name>
<dbReference type="OrthoDB" id="3261089at2"/>
<evidence type="ECO:0000313" key="4">
    <source>
        <dbReference type="Proteomes" id="UP000234748"/>
    </source>
</evidence>
<dbReference type="EMBL" id="PGUY01000017">
    <property type="protein sequence ID" value="PLT30785.1"/>
    <property type="molecule type" value="Genomic_DNA"/>
</dbReference>
<keyword evidence="4" id="KW-1185">Reference proteome</keyword>